<organism evidence="2 3">
    <name type="scientific">Labeo rohita</name>
    <name type="common">Indian major carp</name>
    <name type="synonym">Cyprinus rohita</name>
    <dbReference type="NCBI Taxonomy" id="84645"/>
    <lineage>
        <taxon>Eukaryota</taxon>
        <taxon>Metazoa</taxon>
        <taxon>Chordata</taxon>
        <taxon>Craniata</taxon>
        <taxon>Vertebrata</taxon>
        <taxon>Euteleostomi</taxon>
        <taxon>Actinopterygii</taxon>
        <taxon>Neopterygii</taxon>
        <taxon>Teleostei</taxon>
        <taxon>Ostariophysi</taxon>
        <taxon>Cypriniformes</taxon>
        <taxon>Cyprinidae</taxon>
        <taxon>Labeoninae</taxon>
        <taxon>Labeonini</taxon>
        <taxon>Labeo</taxon>
    </lineage>
</organism>
<dbReference type="InterPro" id="IPR013106">
    <property type="entry name" value="Ig_V-set"/>
</dbReference>
<proteinExistence type="predicted"/>
<protein>
    <submittedName>
        <fullName evidence="2">Pregnancy-specific glycoprotein 22</fullName>
    </submittedName>
</protein>
<dbReference type="Proteomes" id="UP000830375">
    <property type="component" value="Unassembled WGS sequence"/>
</dbReference>
<gene>
    <name evidence="2" type="ORF">H4Q32_000664</name>
</gene>
<evidence type="ECO:0000259" key="1">
    <source>
        <dbReference type="SMART" id="SM00409"/>
    </source>
</evidence>
<dbReference type="InterPro" id="IPR003599">
    <property type="entry name" value="Ig_sub"/>
</dbReference>
<dbReference type="PANTHER" id="PTHR21063:SF4">
    <property type="entry name" value="CD48 ANTIGEN-RELATED"/>
    <property type="match status" value="1"/>
</dbReference>
<dbReference type="EMBL" id="JACTAM010000022">
    <property type="protein sequence ID" value="KAI2650632.1"/>
    <property type="molecule type" value="Genomic_DNA"/>
</dbReference>
<keyword evidence="3" id="KW-1185">Reference proteome</keyword>
<dbReference type="PANTHER" id="PTHR21063">
    <property type="entry name" value="LFA-3"/>
    <property type="match status" value="1"/>
</dbReference>
<comment type="caution">
    <text evidence="2">The sequence shown here is derived from an EMBL/GenBank/DDBJ whole genome shotgun (WGS) entry which is preliminary data.</text>
</comment>
<dbReference type="InterPro" id="IPR036179">
    <property type="entry name" value="Ig-like_dom_sf"/>
</dbReference>
<dbReference type="InterPro" id="IPR013783">
    <property type="entry name" value="Ig-like_fold"/>
</dbReference>
<dbReference type="Gene3D" id="2.60.40.10">
    <property type="entry name" value="Immunoglobulins"/>
    <property type="match status" value="2"/>
</dbReference>
<sequence length="232" mass="26593">MNTFHCTEPAEEERVSVADGESVTLEPKTVLQADDKIQWWYQDNHDLIAEFDGKTKRTFDGFDERFRSKLTLDEKTGSLTISNIMTIHSGLYILEISSKTRRINKRFILTVKMMKVSVARGGSVTLKMDSEIHKADEILWTFGAENRLVVKADSGTTICKRFEDRVTLDKKTGSLFIRNIEAADSGHFKLQIINSEQTIFRRFKLTVTDSTEKEVNESVTVEMPLLNKEYVE</sequence>
<dbReference type="SUPFAM" id="SSF48726">
    <property type="entry name" value="Immunoglobulin"/>
    <property type="match status" value="2"/>
</dbReference>
<dbReference type="Pfam" id="PF07686">
    <property type="entry name" value="V-set"/>
    <property type="match status" value="2"/>
</dbReference>
<keyword evidence="2" id="KW-0635">Pregnancy</keyword>
<evidence type="ECO:0000313" key="3">
    <source>
        <dbReference type="Proteomes" id="UP000830375"/>
    </source>
</evidence>
<feature type="domain" description="Immunoglobulin" evidence="1">
    <location>
        <begin position="12"/>
        <end position="112"/>
    </location>
</feature>
<name>A0ABQ8LIX8_LABRO</name>
<accession>A0ABQ8LIX8</accession>
<feature type="domain" description="Immunoglobulin" evidence="1">
    <location>
        <begin position="113"/>
        <end position="208"/>
    </location>
</feature>
<reference evidence="2 3" key="1">
    <citation type="submission" date="2022-01" db="EMBL/GenBank/DDBJ databases">
        <title>A high-quality chromosome-level genome assembly of rohu carp, Labeo rohita.</title>
        <authorList>
            <person name="Arick M.A. II"/>
            <person name="Hsu C.-Y."/>
            <person name="Magbanua Z."/>
            <person name="Pechanova O."/>
            <person name="Grover C."/>
            <person name="Miller E."/>
            <person name="Thrash A."/>
            <person name="Ezzel L."/>
            <person name="Alam S."/>
            <person name="Benzie J."/>
            <person name="Hamilton M."/>
            <person name="Karsi A."/>
            <person name="Lawrence M.L."/>
            <person name="Peterson D.G."/>
        </authorList>
    </citation>
    <scope>NUCLEOTIDE SEQUENCE [LARGE SCALE GENOMIC DNA]</scope>
    <source>
        <strain evidence="3">BAU-BD-2019</strain>
        <tissue evidence="2">Blood</tissue>
    </source>
</reference>
<dbReference type="SMART" id="SM00409">
    <property type="entry name" value="IG"/>
    <property type="match status" value="2"/>
</dbReference>
<evidence type="ECO:0000313" key="2">
    <source>
        <dbReference type="EMBL" id="KAI2650632.1"/>
    </source>
</evidence>